<organism evidence="3 4">
    <name type="scientific">Lentinula boryana</name>
    <dbReference type="NCBI Taxonomy" id="40481"/>
    <lineage>
        <taxon>Eukaryota</taxon>
        <taxon>Fungi</taxon>
        <taxon>Dikarya</taxon>
        <taxon>Basidiomycota</taxon>
        <taxon>Agaricomycotina</taxon>
        <taxon>Agaricomycetes</taxon>
        <taxon>Agaricomycetidae</taxon>
        <taxon>Agaricales</taxon>
        <taxon>Marasmiineae</taxon>
        <taxon>Omphalotaceae</taxon>
        <taxon>Lentinula</taxon>
    </lineage>
</organism>
<proteinExistence type="predicted"/>
<dbReference type="InterPro" id="IPR005804">
    <property type="entry name" value="FA_desaturase_dom"/>
</dbReference>
<reference evidence="3" key="1">
    <citation type="submission" date="2022-08" db="EMBL/GenBank/DDBJ databases">
        <authorList>
            <consortium name="DOE Joint Genome Institute"/>
            <person name="Min B."/>
            <person name="Riley R."/>
            <person name="Sierra-Patev S."/>
            <person name="Naranjo-Ortiz M."/>
            <person name="Looney B."/>
            <person name="Konkel Z."/>
            <person name="Slot J.C."/>
            <person name="Sakamoto Y."/>
            <person name="Steenwyk J.L."/>
            <person name="Rokas A."/>
            <person name="Carro J."/>
            <person name="Camarero S."/>
            <person name="Ferreira P."/>
            <person name="Molpeceres G."/>
            <person name="Ruiz-Duenas F.J."/>
            <person name="Serrano A."/>
            <person name="Henrissat B."/>
            <person name="Drula E."/>
            <person name="Hughes K.W."/>
            <person name="Mata J.L."/>
            <person name="Ishikawa N.K."/>
            <person name="Vargas-Isla R."/>
            <person name="Ushijima S."/>
            <person name="Smith C.A."/>
            <person name="Ahrendt S."/>
            <person name="Andreopoulos W."/>
            <person name="He G."/>
            <person name="Labutti K."/>
            <person name="Lipzen A."/>
            <person name="Ng V."/>
            <person name="Sandor L."/>
            <person name="Barry K."/>
            <person name="Martinez A.T."/>
            <person name="Xiao Y."/>
            <person name="Gibbons J.G."/>
            <person name="Terashima K."/>
            <person name="Hibbett D.S."/>
            <person name="Grigoriev I.V."/>
        </authorList>
    </citation>
    <scope>NUCLEOTIDE SEQUENCE</scope>
    <source>
        <strain evidence="3">TFB10827</strain>
    </source>
</reference>
<evidence type="ECO:0000313" key="3">
    <source>
        <dbReference type="EMBL" id="KAJ3992537.1"/>
    </source>
</evidence>
<dbReference type="Proteomes" id="UP001163828">
    <property type="component" value="Unassembled WGS sequence"/>
</dbReference>
<evidence type="ECO:0000313" key="4">
    <source>
        <dbReference type="Proteomes" id="UP001163828"/>
    </source>
</evidence>
<gene>
    <name evidence="3" type="ORF">F5050DRAFT_1811390</name>
</gene>
<feature type="domain" description="Fatty acid desaturase" evidence="2">
    <location>
        <begin position="28"/>
        <end position="206"/>
    </location>
</feature>
<dbReference type="EMBL" id="MU790846">
    <property type="protein sequence ID" value="KAJ3992537.1"/>
    <property type="molecule type" value="Genomic_DNA"/>
</dbReference>
<evidence type="ECO:0000259" key="2">
    <source>
        <dbReference type="Pfam" id="PF00487"/>
    </source>
</evidence>
<keyword evidence="1" id="KW-0812">Transmembrane</keyword>
<evidence type="ECO:0000256" key="1">
    <source>
        <dbReference type="SAM" id="Phobius"/>
    </source>
</evidence>
<keyword evidence="4" id="KW-1185">Reference proteome</keyword>
<comment type="caution">
    <text evidence="3">The sequence shown here is derived from an EMBL/GenBank/DDBJ whole genome shotgun (WGS) entry which is preliminary data.</text>
</comment>
<dbReference type="Pfam" id="PF00487">
    <property type="entry name" value="FA_desaturase"/>
    <property type="match status" value="1"/>
</dbReference>
<dbReference type="InterPro" id="IPR012171">
    <property type="entry name" value="Fatty_acid_desaturase"/>
</dbReference>
<protein>
    <submittedName>
        <fullName evidence="3">Fatty acid desaturase-domain-containing protein</fullName>
    </submittedName>
</protein>
<accession>A0ABQ8Q1Z2</accession>
<dbReference type="PANTHER" id="PTHR19353:SF19">
    <property type="entry name" value="DELTA(5) FATTY ACID DESATURASE C-RELATED"/>
    <property type="match status" value="1"/>
</dbReference>
<name>A0ABQ8Q1Z2_9AGAR</name>
<feature type="transmembrane region" description="Helical" evidence="1">
    <location>
        <begin position="111"/>
        <end position="132"/>
    </location>
</feature>
<keyword evidence="1" id="KW-1133">Transmembrane helix</keyword>
<dbReference type="PANTHER" id="PTHR19353">
    <property type="entry name" value="FATTY ACID DESATURASE 2"/>
    <property type="match status" value="1"/>
</dbReference>
<keyword evidence="1" id="KW-0472">Membrane</keyword>
<sequence>MSFDGFDANIETSEVEFRRIKQSQKYFCFYQLQSIYSPLLYVLLACIVRIEDLLHYFTSHRGPLKVNPFTFQQKMTFWGGKLFFLMTRIFLPLFWGVPFSRVISAFSVTDFTMFIILATIFQATHAVGIAAFPNVNSKTGNIDVDWARLQVETAQNHGHDQPLTTFFSGSLNYQVVHHLFPYIAQEHLPAVAKIVRQTAKEYSVKYEIKDNLWAAIGGHIGLLKLLGTPPHSH</sequence>
<feature type="transmembrane region" description="Helical" evidence="1">
    <location>
        <begin position="78"/>
        <end position="99"/>
    </location>
</feature>